<feature type="DNA-binding region" description="H-T-H motif" evidence="2">
    <location>
        <begin position="36"/>
        <end position="55"/>
    </location>
</feature>
<dbReference type="GO" id="GO:0003700">
    <property type="term" value="F:DNA-binding transcription factor activity"/>
    <property type="evidence" value="ECO:0007669"/>
    <property type="project" value="TreeGrafter"/>
</dbReference>
<dbReference type="SUPFAM" id="SSF48498">
    <property type="entry name" value="Tetracyclin repressor-like, C-terminal domain"/>
    <property type="match status" value="1"/>
</dbReference>
<name>F4GGA5_ALIDK</name>
<dbReference type="PANTHER" id="PTHR30055:SF223">
    <property type="entry name" value="HTH-TYPE TRANSCRIPTIONAL REGULATOR UIDR"/>
    <property type="match status" value="1"/>
</dbReference>
<dbReference type="RefSeq" id="WP_013721762.1">
    <property type="nucleotide sequence ID" value="NC_015422.1"/>
</dbReference>
<dbReference type="Pfam" id="PF00440">
    <property type="entry name" value="TetR_N"/>
    <property type="match status" value="1"/>
</dbReference>
<organism evidence="4 5">
    <name type="scientific">Alicycliphilus denitrificans (strain DSM 14773 / CIP 107495 / K601)</name>
    <dbReference type="NCBI Taxonomy" id="596154"/>
    <lineage>
        <taxon>Bacteria</taxon>
        <taxon>Pseudomonadati</taxon>
        <taxon>Pseudomonadota</taxon>
        <taxon>Betaproteobacteria</taxon>
        <taxon>Burkholderiales</taxon>
        <taxon>Comamonadaceae</taxon>
        <taxon>Alicycliphilus</taxon>
    </lineage>
</organism>
<sequence length="230" mass="24989">MNKPARGLRSDGEATRTRILEAAGELFATTGYAETSNKAIAAQAQVDLASINYHFGNRSGLYQAVLAASHGRLLDMAALRQLVGSGLSPSSKLRVLIEQLVERATQEPQAWQLRVLAREVLSPTSHLQILFQDEAQPKMALLKHMLGEITQIPPEDPALTRCLLNVIAPCLMLLVGGRSFPGPLQEIFQMPSQTIASHLYHFAIGGLEAISREYAEQAEIRGKPGSPATK</sequence>
<proteinExistence type="predicted"/>
<dbReference type="HOGENOM" id="CLU_069356_16_1_4"/>
<evidence type="ECO:0000256" key="1">
    <source>
        <dbReference type="ARBA" id="ARBA00023125"/>
    </source>
</evidence>
<dbReference type="InterPro" id="IPR050109">
    <property type="entry name" value="HTH-type_TetR-like_transc_reg"/>
</dbReference>
<dbReference type="Proteomes" id="UP000007938">
    <property type="component" value="Chromosome"/>
</dbReference>
<dbReference type="Gene3D" id="1.10.357.10">
    <property type="entry name" value="Tetracycline Repressor, domain 2"/>
    <property type="match status" value="1"/>
</dbReference>
<dbReference type="AlphaFoldDB" id="F4GGA5"/>
<dbReference type="Gene3D" id="1.10.10.60">
    <property type="entry name" value="Homeodomain-like"/>
    <property type="match status" value="1"/>
</dbReference>
<evidence type="ECO:0000313" key="5">
    <source>
        <dbReference type="Proteomes" id="UP000007938"/>
    </source>
</evidence>
<dbReference type="eggNOG" id="COG1309">
    <property type="taxonomic scope" value="Bacteria"/>
</dbReference>
<reference evidence="4 5" key="2">
    <citation type="submission" date="2011-04" db="EMBL/GenBank/DDBJ databases">
        <title>Complete sequence of chromosome of Alicycliphilus denitrificans K601.</title>
        <authorList>
            <consortium name="US DOE Joint Genome Institute"/>
            <person name="Lucas S."/>
            <person name="Han J."/>
            <person name="Lapidus A."/>
            <person name="Cheng J.-F."/>
            <person name="Goodwin L."/>
            <person name="Pitluck S."/>
            <person name="Peters L."/>
            <person name="Zeytun A."/>
            <person name="Detter J.C."/>
            <person name="Han C."/>
            <person name="Tapia R."/>
            <person name="Land M."/>
            <person name="Hauser L."/>
            <person name="Kyrpides N."/>
            <person name="Ivanova N."/>
            <person name="Mikhailova N."/>
            <person name="Pagani I."/>
            <person name="Oosterkamp M."/>
            <person name="Pieper D."/>
            <person name="van Berkel W."/>
            <person name="Langenhoff A."/>
            <person name="Smidt H."/>
            <person name="Stams A."/>
            <person name="Woyke T."/>
        </authorList>
    </citation>
    <scope>NUCLEOTIDE SEQUENCE [LARGE SCALE GENOMIC DNA]</scope>
    <source>
        <strain evidence="5">DSM 14773 / CIP 107495 / K601</strain>
    </source>
</reference>
<dbReference type="InterPro" id="IPR015292">
    <property type="entry name" value="Tscrpt_reg_YbiH_C"/>
</dbReference>
<dbReference type="GO" id="GO:0000976">
    <property type="term" value="F:transcription cis-regulatory region binding"/>
    <property type="evidence" value="ECO:0007669"/>
    <property type="project" value="TreeGrafter"/>
</dbReference>
<dbReference type="KEGG" id="adk:Alide2_1583"/>
<dbReference type="SUPFAM" id="SSF46689">
    <property type="entry name" value="Homeodomain-like"/>
    <property type="match status" value="1"/>
</dbReference>
<dbReference type="InterPro" id="IPR001647">
    <property type="entry name" value="HTH_TetR"/>
</dbReference>
<dbReference type="PRINTS" id="PR00455">
    <property type="entry name" value="HTHTETR"/>
</dbReference>
<accession>F4GGA5</accession>
<evidence type="ECO:0000313" key="4">
    <source>
        <dbReference type="EMBL" id="AEB83975.1"/>
    </source>
</evidence>
<dbReference type="InterPro" id="IPR009057">
    <property type="entry name" value="Homeodomain-like_sf"/>
</dbReference>
<gene>
    <name evidence="4" type="ordered locus">Alide2_1583</name>
</gene>
<dbReference type="OrthoDB" id="2356263at2"/>
<dbReference type="Pfam" id="PF09209">
    <property type="entry name" value="CecR_C"/>
    <property type="match status" value="1"/>
</dbReference>
<dbReference type="PROSITE" id="PS50977">
    <property type="entry name" value="HTH_TETR_2"/>
    <property type="match status" value="1"/>
</dbReference>
<evidence type="ECO:0000259" key="3">
    <source>
        <dbReference type="PROSITE" id="PS50977"/>
    </source>
</evidence>
<protein>
    <submittedName>
        <fullName evidence="4">Transcriptional regulator TetR</fullName>
    </submittedName>
</protein>
<keyword evidence="1 2" id="KW-0238">DNA-binding</keyword>
<keyword evidence="5" id="KW-1185">Reference proteome</keyword>
<dbReference type="EMBL" id="CP002657">
    <property type="protein sequence ID" value="AEB83975.1"/>
    <property type="molecule type" value="Genomic_DNA"/>
</dbReference>
<dbReference type="PANTHER" id="PTHR30055">
    <property type="entry name" value="HTH-TYPE TRANSCRIPTIONAL REGULATOR RUTR"/>
    <property type="match status" value="1"/>
</dbReference>
<reference evidence="4 5" key="1">
    <citation type="journal article" date="2011" name="J. Bacteriol.">
        <title>Genome Sequences of Alicycliphilus denitrificans Strains BC and K601T.</title>
        <authorList>
            <person name="Oosterkamp M.J."/>
            <person name="Veuskens T."/>
            <person name="Plugge C.M."/>
            <person name="Langenhoff A.A."/>
            <person name="Gerritse J."/>
            <person name="van Berkel W.J."/>
            <person name="Pieper D.H."/>
            <person name="Junca H."/>
            <person name="Goodwin L.A."/>
            <person name="Daligault H.E."/>
            <person name="Bruce D.C."/>
            <person name="Detter J.C."/>
            <person name="Tapia R."/>
            <person name="Han C.S."/>
            <person name="Land M.L."/>
            <person name="Hauser L.J."/>
            <person name="Smidt H."/>
            <person name="Stams A.J."/>
        </authorList>
    </citation>
    <scope>NUCLEOTIDE SEQUENCE [LARGE SCALE GENOMIC DNA]</scope>
    <source>
        <strain evidence="5">DSM 14773 / CIP 107495 / K601</strain>
    </source>
</reference>
<feature type="domain" description="HTH tetR-type" evidence="3">
    <location>
        <begin position="13"/>
        <end position="73"/>
    </location>
</feature>
<dbReference type="InterPro" id="IPR036271">
    <property type="entry name" value="Tet_transcr_reg_TetR-rel_C_sf"/>
</dbReference>
<evidence type="ECO:0000256" key="2">
    <source>
        <dbReference type="PROSITE-ProRule" id="PRU00335"/>
    </source>
</evidence>
<dbReference type="STRING" id="596154.Alide2_1583"/>